<proteinExistence type="predicted"/>
<feature type="domain" description="GLTSCR protein conserved" evidence="2">
    <location>
        <begin position="634"/>
        <end position="734"/>
    </location>
</feature>
<evidence type="ECO:0000313" key="4">
    <source>
        <dbReference type="Proteomes" id="UP000694397"/>
    </source>
</evidence>
<dbReference type="GO" id="GO:0045893">
    <property type="term" value="P:positive regulation of DNA-templated transcription"/>
    <property type="evidence" value="ECO:0007669"/>
    <property type="project" value="TreeGrafter"/>
</dbReference>
<dbReference type="OrthoDB" id="2556847at2759"/>
<reference evidence="3" key="3">
    <citation type="submission" date="2025-09" db="UniProtKB">
        <authorList>
            <consortium name="Ensembl"/>
        </authorList>
    </citation>
    <scope>IDENTIFICATION</scope>
</reference>
<feature type="region of interest" description="Disordered" evidence="1">
    <location>
        <begin position="762"/>
        <end position="803"/>
    </location>
</feature>
<evidence type="ECO:0000313" key="3">
    <source>
        <dbReference type="Ensembl" id="ENSSFOP00015000749.1"/>
    </source>
</evidence>
<gene>
    <name evidence="3" type="primary">BICRAL</name>
    <name evidence="3" type="synonym">LOC108942574</name>
</gene>
<dbReference type="GeneTree" id="ENSGT00940000159766"/>
<dbReference type="GeneID" id="108942574"/>
<evidence type="ECO:0000259" key="2">
    <source>
        <dbReference type="Pfam" id="PF15249"/>
    </source>
</evidence>
<dbReference type="PANTHER" id="PTHR15572">
    <property type="entry name" value="GLIOMA TUMOR SUPPRESSOR CANDIDATE REGION GENE 1"/>
    <property type="match status" value="1"/>
</dbReference>
<dbReference type="GO" id="GO:0016514">
    <property type="term" value="C:SWI/SNF complex"/>
    <property type="evidence" value="ECO:0007669"/>
    <property type="project" value="TreeGrafter"/>
</dbReference>
<dbReference type="InterPro" id="IPR052438">
    <property type="entry name" value="Chromatin_remod/trans_coact"/>
</dbReference>
<dbReference type="Ensembl" id="ENSSFOT00015000777.2">
    <property type="protein sequence ID" value="ENSSFOP00015000749.1"/>
    <property type="gene ID" value="ENSSFOG00015000587.2"/>
</dbReference>
<dbReference type="PANTHER" id="PTHR15572:SF2">
    <property type="entry name" value="BRD4-INTERACTING CHROMATIN-REMODELING COMPLEX-ASSOCIATED PROTEIN-LIKE"/>
    <property type="match status" value="1"/>
</dbReference>
<name>A0A8C9QV86_SCLFO</name>
<evidence type="ECO:0000256" key="1">
    <source>
        <dbReference type="SAM" id="MobiDB-lite"/>
    </source>
</evidence>
<dbReference type="KEGG" id="sfm:108942574"/>
<dbReference type="Proteomes" id="UP000694397">
    <property type="component" value="Chromosome 8"/>
</dbReference>
<feature type="compositionally biased region" description="Basic and acidic residues" evidence="1">
    <location>
        <begin position="778"/>
        <end position="803"/>
    </location>
</feature>
<dbReference type="Pfam" id="PF15249">
    <property type="entry name" value="GLTSCR1"/>
    <property type="match status" value="1"/>
</dbReference>
<protein>
    <submittedName>
        <fullName evidence="3">BICRA like chromatin remodeling complex associated protein</fullName>
    </submittedName>
</protein>
<keyword evidence="4" id="KW-1185">Reference proteome</keyword>
<sequence>MDDEDDRRLLDIIGDVQALNDYLHGSSNKSINEDDVTNATFGSASFFTSNTDDPISILNDGTNHLGDMEGAVLQLPSSLQFIEEELGGASPSGMELGEEQPFDILQKSLQEADITEQTLAQEALLEATPSSLSFPPQLVSGGTEVSQLPVLQTQGCAQFPGVQNQGFIRQIPPPPLQNGSSGHIQLLGSFNGPTPMMTINSIERPQILLRPGEAASPGLGGGVLMQRPTCTSGATQASMFNPTAGGQMSMPFKGSRTPIPLQNIIIQRGTSPQMFVKPIQPKPLQVGGQAVYNISSLSLQPQSVTPTNSGQAPQQMTVNVVNQTGLHKIASGPQVPNHSNSIMIHSALGEQQQQMNMLSGQYLCPSSLNITPGTTTHGVQTLNGQVLQAQVQGTADQTFVTRSATSTYSGAFLTNQGTAVQLIAGQNFATAGHLVVNQGIMSGQIGQTSPSAVQVSQSAAKPPPTFVTSTPLGPNPVPDAQIQARYTVVNSVDSSHIGYTAQLQGAKGGGAAGLQNLQQRQHIAAARQPDTSHLGAQGLLQLQLQPETQLSLQSQDSKTFSSTANVQDGLRQPQLANLLGNKVLKATQALETVVYQPDQVPSVLSANKQLTTLKRPAPQQLTKGGMILQQLRRDQARALVSDRSPFSSFGDAVQRLLPYHVFQGVLPSSNDLRKVDVEFEEVASQVLKRTQSMLNKYQRLLLVEAERPCLSSEIVMIDRTFNQEERRCLTQEKRLALVDPEGYLEDFCCPPKPRQTVWRQEQLGGPAETTHTASSTHLSEDHPDVSRGECGHDDASCKGSGEDRVAKIHLDPSSRTDPQLGCKDPNSEAGVSINTHLETAIKSILDPKKTQRCSLSVVVNRNSDGSPHPTQTPHLNAQSLLKPHAAEPKHEAVADTDSVLEAAVNSILEC</sequence>
<dbReference type="AlphaFoldDB" id="A0A8C9QV86"/>
<dbReference type="InterPro" id="IPR015671">
    <property type="entry name" value="GSCR1_dom"/>
</dbReference>
<reference evidence="3 4" key="1">
    <citation type="submission" date="2019-04" db="EMBL/GenBank/DDBJ databases">
        <authorList>
            <consortium name="Wellcome Sanger Institute Data Sharing"/>
        </authorList>
    </citation>
    <scope>NUCLEOTIDE SEQUENCE [LARGE SCALE GENOMIC DNA]</scope>
</reference>
<accession>A0A8C9QV86</accession>
<reference evidence="3" key="2">
    <citation type="submission" date="2025-08" db="UniProtKB">
        <authorList>
            <consortium name="Ensembl"/>
        </authorList>
    </citation>
    <scope>IDENTIFICATION</scope>
</reference>
<organism evidence="3 4">
    <name type="scientific">Scleropages formosus</name>
    <name type="common">Asian bonytongue</name>
    <name type="synonym">Osteoglossum formosum</name>
    <dbReference type="NCBI Taxonomy" id="113540"/>
    <lineage>
        <taxon>Eukaryota</taxon>
        <taxon>Metazoa</taxon>
        <taxon>Chordata</taxon>
        <taxon>Craniata</taxon>
        <taxon>Vertebrata</taxon>
        <taxon>Euteleostomi</taxon>
        <taxon>Actinopterygii</taxon>
        <taxon>Neopterygii</taxon>
        <taxon>Teleostei</taxon>
        <taxon>Osteoglossocephala</taxon>
        <taxon>Osteoglossomorpha</taxon>
        <taxon>Osteoglossiformes</taxon>
        <taxon>Osteoglossidae</taxon>
        <taxon>Scleropages</taxon>
    </lineage>
</organism>